<dbReference type="Proteomes" id="UP001352852">
    <property type="component" value="Unassembled WGS sequence"/>
</dbReference>
<reference evidence="2 3" key="1">
    <citation type="submission" date="2021-06" db="EMBL/GenBank/DDBJ databases">
        <authorList>
            <person name="Palmer J.M."/>
        </authorList>
    </citation>
    <scope>NUCLEOTIDE SEQUENCE [LARGE SCALE GENOMIC DNA]</scope>
    <source>
        <strain evidence="2 3">CL_MEX2019</strain>
        <tissue evidence="2">Muscle</tissue>
    </source>
</reference>
<evidence type="ECO:0000256" key="1">
    <source>
        <dbReference type="SAM" id="SignalP"/>
    </source>
</evidence>
<evidence type="ECO:0000313" key="2">
    <source>
        <dbReference type="EMBL" id="MED6277347.1"/>
    </source>
</evidence>
<accession>A0ABU7DQH5</accession>
<evidence type="ECO:0000313" key="3">
    <source>
        <dbReference type="Proteomes" id="UP001352852"/>
    </source>
</evidence>
<feature type="signal peptide" evidence="1">
    <location>
        <begin position="1"/>
        <end position="33"/>
    </location>
</feature>
<gene>
    <name evidence="2" type="ORF">CHARACLAT_012465</name>
</gene>
<organism evidence="2 3">
    <name type="scientific">Characodon lateralis</name>
    <dbReference type="NCBI Taxonomy" id="208331"/>
    <lineage>
        <taxon>Eukaryota</taxon>
        <taxon>Metazoa</taxon>
        <taxon>Chordata</taxon>
        <taxon>Craniata</taxon>
        <taxon>Vertebrata</taxon>
        <taxon>Euteleostomi</taxon>
        <taxon>Actinopterygii</taxon>
        <taxon>Neopterygii</taxon>
        <taxon>Teleostei</taxon>
        <taxon>Neoteleostei</taxon>
        <taxon>Acanthomorphata</taxon>
        <taxon>Ovalentaria</taxon>
        <taxon>Atherinomorphae</taxon>
        <taxon>Cyprinodontiformes</taxon>
        <taxon>Goodeidae</taxon>
        <taxon>Characodon</taxon>
    </lineage>
</organism>
<dbReference type="EMBL" id="JAHUTJ010033653">
    <property type="protein sequence ID" value="MED6277347.1"/>
    <property type="molecule type" value="Genomic_DNA"/>
</dbReference>
<comment type="caution">
    <text evidence="2">The sequence shown here is derived from an EMBL/GenBank/DDBJ whole genome shotgun (WGS) entry which is preliminary data.</text>
</comment>
<protein>
    <submittedName>
        <fullName evidence="2">Uncharacterized protein</fullName>
    </submittedName>
</protein>
<keyword evidence="3" id="KW-1185">Reference proteome</keyword>
<name>A0ABU7DQH5_9TELE</name>
<sequence length="74" mass="8178">MADCVCLGGVFRSQLPVLRCLSVFLMCTCKVWAGSVQPRPRLPGLHSDSLEAEKPAILPVFSSPEFRCNLKQDQ</sequence>
<proteinExistence type="predicted"/>
<feature type="chain" id="PRO_5045293617" evidence="1">
    <location>
        <begin position="34"/>
        <end position="74"/>
    </location>
</feature>
<keyword evidence="1" id="KW-0732">Signal</keyword>